<dbReference type="OrthoDB" id="8190413at2759"/>
<reference evidence="3" key="2">
    <citation type="submission" date="2017-10" db="EMBL/GenBank/DDBJ databases">
        <title>Ladona fulva Genome sequencing and assembly.</title>
        <authorList>
            <person name="Murali S."/>
            <person name="Richards S."/>
            <person name="Bandaranaike D."/>
            <person name="Bellair M."/>
            <person name="Blankenburg K."/>
            <person name="Chao H."/>
            <person name="Dinh H."/>
            <person name="Doddapaneni H."/>
            <person name="Dugan-Rocha S."/>
            <person name="Elkadiri S."/>
            <person name="Gnanaolivu R."/>
            <person name="Hernandez B."/>
            <person name="Skinner E."/>
            <person name="Javaid M."/>
            <person name="Lee S."/>
            <person name="Li M."/>
            <person name="Ming W."/>
            <person name="Munidasa M."/>
            <person name="Muniz J."/>
            <person name="Nguyen L."/>
            <person name="Hughes D."/>
            <person name="Osuji N."/>
            <person name="Pu L.-L."/>
            <person name="Puazo M."/>
            <person name="Qu C."/>
            <person name="Quiroz J."/>
            <person name="Raj R."/>
            <person name="Weissenberger G."/>
            <person name="Xin Y."/>
            <person name="Zou X."/>
            <person name="Han Y."/>
            <person name="Worley K."/>
            <person name="Muzny D."/>
            <person name="Gibbs R."/>
        </authorList>
    </citation>
    <scope>NUCLEOTIDE SEQUENCE</scope>
    <source>
        <strain evidence="3">Sampled in the wild</strain>
    </source>
</reference>
<proteinExistence type="predicted"/>
<gene>
    <name evidence="3" type="ORF">J437_LFUL014708</name>
</gene>
<evidence type="ECO:0000313" key="4">
    <source>
        <dbReference type="Proteomes" id="UP000792457"/>
    </source>
</evidence>
<dbReference type="Proteomes" id="UP000792457">
    <property type="component" value="Unassembled WGS sequence"/>
</dbReference>
<evidence type="ECO:0000256" key="1">
    <source>
        <dbReference type="SAM" id="Phobius"/>
    </source>
</evidence>
<dbReference type="InterPro" id="IPR013568">
    <property type="entry name" value="SEFIR_dom"/>
</dbReference>
<name>A0A8K0KA91_LADFU</name>
<dbReference type="Pfam" id="PF08357">
    <property type="entry name" value="SEFIR"/>
    <property type="match status" value="1"/>
</dbReference>
<accession>A0A8K0KA91</accession>
<comment type="caution">
    <text evidence="3">The sequence shown here is derived from an EMBL/GenBank/DDBJ whole genome shotgun (WGS) entry which is preliminary data.</text>
</comment>
<dbReference type="AlphaFoldDB" id="A0A8K0KA91"/>
<keyword evidence="1" id="KW-1133">Transmembrane helix</keyword>
<evidence type="ECO:0000313" key="3">
    <source>
        <dbReference type="EMBL" id="KAG8230444.1"/>
    </source>
</evidence>
<feature type="domain" description="SEFIR" evidence="2">
    <location>
        <begin position="43"/>
        <end position="193"/>
    </location>
</feature>
<keyword evidence="1" id="KW-0472">Membrane</keyword>
<dbReference type="PROSITE" id="PS51534">
    <property type="entry name" value="SEFIR"/>
    <property type="match status" value="1"/>
</dbReference>
<keyword evidence="4" id="KW-1185">Reference proteome</keyword>
<dbReference type="EMBL" id="KZ308488">
    <property type="protein sequence ID" value="KAG8230444.1"/>
    <property type="molecule type" value="Genomic_DNA"/>
</dbReference>
<dbReference type="Gene3D" id="3.40.50.11530">
    <property type="match status" value="1"/>
</dbReference>
<sequence>MIDSGIPYNPIYVSIALAAATLLILLCFCFKILGSKGQDLPSQPSLLLIYRSTHTSHIRVVVELAKYLRNNCNIDAMVDELDVNRSKSQDPFDWYNGAISGADFIAVVSSPTCCNSINGIYPKAYDAALCLLRGSAFKRENFAKKCKLMVFMLPYGSERHLPVETKNIGLHFQIPLHLMDVSRYIHNFKKMYFFEKYYYFVKARVKFLWNIIKNKNCTHNTCDWPEMQKAIQEATLEIKKCERNIGRTDLKVDCSQQTRDIYHESEKETVALGDSLVIDSCTPPLDNVTVFAEYPIPLDDIDLLGLKVEVTDVETQDSRDDPLDHLEL</sequence>
<feature type="transmembrane region" description="Helical" evidence="1">
    <location>
        <begin position="12"/>
        <end position="33"/>
    </location>
</feature>
<keyword evidence="1" id="KW-0812">Transmembrane</keyword>
<organism evidence="3 4">
    <name type="scientific">Ladona fulva</name>
    <name type="common">Scarce chaser dragonfly</name>
    <name type="synonym">Libellula fulva</name>
    <dbReference type="NCBI Taxonomy" id="123851"/>
    <lineage>
        <taxon>Eukaryota</taxon>
        <taxon>Metazoa</taxon>
        <taxon>Ecdysozoa</taxon>
        <taxon>Arthropoda</taxon>
        <taxon>Hexapoda</taxon>
        <taxon>Insecta</taxon>
        <taxon>Pterygota</taxon>
        <taxon>Palaeoptera</taxon>
        <taxon>Odonata</taxon>
        <taxon>Epiprocta</taxon>
        <taxon>Anisoptera</taxon>
        <taxon>Libelluloidea</taxon>
        <taxon>Libellulidae</taxon>
        <taxon>Ladona</taxon>
    </lineage>
</organism>
<protein>
    <recommendedName>
        <fullName evidence="2">SEFIR domain-containing protein</fullName>
    </recommendedName>
</protein>
<evidence type="ECO:0000259" key="2">
    <source>
        <dbReference type="PROSITE" id="PS51534"/>
    </source>
</evidence>
<reference evidence="3" key="1">
    <citation type="submission" date="2013-04" db="EMBL/GenBank/DDBJ databases">
        <authorList>
            <person name="Qu J."/>
            <person name="Murali S.C."/>
            <person name="Bandaranaike D."/>
            <person name="Bellair M."/>
            <person name="Blankenburg K."/>
            <person name="Chao H."/>
            <person name="Dinh H."/>
            <person name="Doddapaneni H."/>
            <person name="Downs B."/>
            <person name="Dugan-Rocha S."/>
            <person name="Elkadiri S."/>
            <person name="Gnanaolivu R.D."/>
            <person name="Hernandez B."/>
            <person name="Javaid M."/>
            <person name="Jayaseelan J.C."/>
            <person name="Lee S."/>
            <person name="Li M."/>
            <person name="Ming W."/>
            <person name="Munidasa M."/>
            <person name="Muniz J."/>
            <person name="Nguyen L."/>
            <person name="Ongeri F."/>
            <person name="Osuji N."/>
            <person name="Pu L.-L."/>
            <person name="Puazo M."/>
            <person name="Qu C."/>
            <person name="Quiroz J."/>
            <person name="Raj R."/>
            <person name="Weissenberger G."/>
            <person name="Xin Y."/>
            <person name="Zou X."/>
            <person name="Han Y."/>
            <person name="Richards S."/>
            <person name="Worley K."/>
            <person name="Muzny D."/>
            <person name="Gibbs R."/>
        </authorList>
    </citation>
    <scope>NUCLEOTIDE SEQUENCE</scope>
    <source>
        <strain evidence="3">Sampled in the wild</strain>
    </source>
</reference>